<dbReference type="GO" id="GO:0031902">
    <property type="term" value="C:late endosome membrane"/>
    <property type="evidence" value="ECO:0007669"/>
    <property type="project" value="UniProtKB-UniRule"/>
</dbReference>
<dbReference type="PANTHER" id="PTHR13128:SF12">
    <property type="entry name" value="VACUOLAR PROTEIN-SORTING-ASSOCIATED PROTEIN 36"/>
    <property type="match status" value="1"/>
</dbReference>
<dbReference type="FunFam" id="1.10.10.10:FF:000416">
    <property type="entry name" value="Vacuolar protein-sorting-associated protein 36"/>
    <property type="match status" value="1"/>
</dbReference>
<keyword evidence="5 7" id="KW-0653">Protein transport</keyword>
<dbReference type="InterPro" id="IPR011993">
    <property type="entry name" value="PH-like_dom_sf"/>
</dbReference>
<evidence type="ECO:0000256" key="4">
    <source>
        <dbReference type="ARBA" id="ARBA00022490"/>
    </source>
</evidence>
<comment type="function">
    <text evidence="7">Component of the ESCRT-II complex (endosomal sorting complex required for transport II), which is required for multivesicular body (MVB) formation and sorting of endosomal cargo proteins into MVBs.</text>
</comment>
<comment type="similarity">
    <text evidence="1 7">Belongs to the VPS36 family.</text>
</comment>
<dbReference type="Gene3D" id="1.10.10.10">
    <property type="entry name" value="Winged helix-like DNA-binding domain superfamily/Winged helix DNA-binding domain"/>
    <property type="match status" value="2"/>
</dbReference>
<evidence type="ECO:0000256" key="3">
    <source>
        <dbReference type="ARBA" id="ARBA00022448"/>
    </source>
</evidence>
<dbReference type="InterPro" id="IPR036388">
    <property type="entry name" value="WH-like_DNA-bd_sf"/>
</dbReference>
<sequence length="374" mass="42227">MDRFEYARPDPAETVLWRHSNITLYDGNYKTSFHRGNIILTATRLYWMSGDAWLSLQLRYIVYIESTVTDTLFGSKTKTILVHLLPSDNENPGPVSCAKGEYIKLDFKDKIPDGFFDIFQKTVEEKKWSINKTVNRQIRTGIGGIEKNIYEKQKASDISITDAFKDLDRLMVTAKDMVALSKNISEKIKEKQGGISDDETVRFKSYLLGLGVDDPVTRSSFTDSNAYYTTLCKEIIKIIHISLEEVGGTMALAEVYCRVNRARGLDLLSPEDLMHACYMMNTDQSSPVKLRKFDSGVLALQSSLCDESVVLKKTVEALQKNGSLSAQELSTLIGVPVVLAKEYLLSAEKHGKSCRDESIEGLRFYLNKFVDENM</sequence>
<evidence type="ECO:0000256" key="1">
    <source>
        <dbReference type="ARBA" id="ARBA00009697"/>
    </source>
</evidence>
<name>A0A2H8TJA7_9HEMI</name>
<keyword evidence="4 7" id="KW-0963">Cytoplasm</keyword>
<organism evidence="9">
    <name type="scientific">Melanaphis sacchari</name>
    <dbReference type="NCBI Taxonomy" id="742174"/>
    <lineage>
        <taxon>Eukaryota</taxon>
        <taxon>Metazoa</taxon>
        <taxon>Ecdysozoa</taxon>
        <taxon>Arthropoda</taxon>
        <taxon>Hexapoda</taxon>
        <taxon>Insecta</taxon>
        <taxon>Pterygota</taxon>
        <taxon>Neoptera</taxon>
        <taxon>Paraneoptera</taxon>
        <taxon>Hemiptera</taxon>
        <taxon>Sternorrhyncha</taxon>
        <taxon>Aphidomorpha</taxon>
        <taxon>Aphidoidea</taxon>
        <taxon>Aphididae</taxon>
        <taxon>Aphidini</taxon>
        <taxon>Melanaphis</taxon>
    </lineage>
</organism>
<dbReference type="InterPro" id="IPR036390">
    <property type="entry name" value="WH_DNA-bd_sf"/>
</dbReference>
<dbReference type="GO" id="GO:0032266">
    <property type="term" value="F:phosphatidylinositol-3-phosphate binding"/>
    <property type="evidence" value="ECO:0007669"/>
    <property type="project" value="UniProtKB-UniRule"/>
</dbReference>
<dbReference type="AlphaFoldDB" id="A0A2H8TJA7"/>
<dbReference type="SUPFAM" id="SSF46785">
    <property type="entry name" value="Winged helix' DNA-binding domain"/>
    <property type="match status" value="2"/>
</dbReference>
<accession>A0A2H8TJA7</accession>
<feature type="domain" description="GLUE N-terminal" evidence="8">
    <location>
        <begin position="1"/>
        <end position="135"/>
    </location>
</feature>
<keyword evidence="3 7" id="KW-0813">Transport</keyword>
<dbReference type="OrthoDB" id="271448at2759"/>
<dbReference type="GO" id="GO:0000814">
    <property type="term" value="C:ESCRT II complex"/>
    <property type="evidence" value="ECO:0007669"/>
    <property type="project" value="UniProtKB-UniRule"/>
</dbReference>
<dbReference type="Gene3D" id="6.10.140.260">
    <property type="match status" value="1"/>
</dbReference>
<reference evidence="9" key="1">
    <citation type="submission" date="2017-10" db="EMBL/GenBank/DDBJ databases">
        <title>Transcriptome Assembly of Sugarcane Aphid Adults.</title>
        <authorList>
            <person name="Scully E.D."/>
            <person name="Palmer N.A."/>
            <person name="Geib S.M."/>
            <person name="Sarath G."/>
            <person name="Sattler S.E."/>
        </authorList>
    </citation>
    <scope>NUCLEOTIDE SEQUENCE</scope>
    <source>
        <tissue evidence="9">Whole body</tissue>
    </source>
</reference>
<evidence type="ECO:0000256" key="6">
    <source>
        <dbReference type="ARBA" id="ARBA00030114"/>
    </source>
</evidence>
<comment type="subcellular location">
    <subcellularLocation>
        <location evidence="7">Cytoplasm</location>
    </subcellularLocation>
    <subcellularLocation>
        <location evidence="7">Endosome</location>
    </subcellularLocation>
</comment>
<protein>
    <recommendedName>
        <fullName evidence="2 7">Vacuolar protein-sorting-associated protein 36</fullName>
    </recommendedName>
    <alternativeName>
        <fullName evidence="6 7">ESCRT-II complex subunit VPS36</fullName>
    </alternativeName>
</protein>
<dbReference type="InterPro" id="IPR040608">
    <property type="entry name" value="Snf8/Vps36"/>
</dbReference>
<dbReference type="GO" id="GO:0043328">
    <property type="term" value="P:protein transport to vacuole involved in ubiquitin-dependent protein catabolic process via the multivesicular body sorting pathway"/>
    <property type="evidence" value="ECO:0007669"/>
    <property type="project" value="UniProtKB-UniRule"/>
</dbReference>
<evidence type="ECO:0000256" key="5">
    <source>
        <dbReference type="ARBA" id="ARBA00022927"/>
    </source>
</evidence>
<dbReference type="SUPFAM" id="SSF50729">
    <property type="entry name" value="PH domain-like"/>
    <property type="match status" value="1"/>
</dbReference>
<proteinExistence type="inferred from homology"/>
<keyword evidence="7" id="KW-0967">Endosome</keyword>
<dbReference type="GO" id="GO:0043130">
    <property type="term" value="F:ubiquitin binding"/>
    <property type="evidence" value="ECO:0007669"/>
    <property type="project" value="UniProtKB-UniRule"/>
</dbReference>
<dbReference type="Pfam" id="PF04157">
    <property type="entry name" value="EAP30"/>
    <property type="match status" value="1"/>
</dbReference>
<comment type="subunit">
    <text evidence="7">Component of the endosomal sorting complex required for transport II (ESCRT-II).</text>
</comment>
<dbReference type="InterPro" id="IPR037855">
    <property type="entry name" value="Vps36"/>
</dbReference>
<dbReference type="PANTHER" id="PTHR13128">
    <property type="entry name" value="VACUOLAR PROTEIN-SORTING-ASSOCIATED PROTEIN 36"/>
    <property type="match status" value="1"/>
</dbReference>
<dbReference type="EMBL" id="GFXV01002324">
    <property type="protein sequence ID" value="MBW14129.1"/>
    <property type="molecule type" value="Transcribed_RNA"/>
</dbReference>
<dbReference type="Pfam" id="PF11605">
    <property type="entry name" value="Vps36_ESCRT-II"/>
    <property type="match status" value="1"/>
</dbReference>
<dbReference type="PROSITE" id="PS51495">
    <property type="entry name" value="GLUE"/>
    <property type="match status" value="1"/>
</dbReference>
<evidence type="ECO:0000313" key="9">
    <source>
        <dbReference type="EMBL" id="MBW14129.1"/>
    </source>
</evidence>
<gene>
    <name evidence="9" type="primary">Vps36_0</name>
</gene>
<evidence type="ECO:0000259" key="8">
    <source>
        <dbReference type="PROSITE" id="PS51495"/>
    </source>
</evidence>
<dbReference type="Gene3D" id="2.30.29.30">
    <property type="entry name" value="Pleckstrin-homology domain (PH domain)/Phosphotyrosine-binding domain (PTB)"/>
    <property type="match status" value="1"/>
</dbReference>
<dbReference type="InterPro" id="IPR021648">
    <property type="entry name" value="GLUE_dom"/>
</dbReference>
<evidence type="ECO:0000256" key="2">
    <source>
        <dbReference type="ARBA" id="ARBA00017953"/>
    </source>
</evidence>
<evidence type="ECO:0000256" key="7">
    <source>
        <dbReference type="RuleBase" id="RU367095"/>
    </source>
</evidence>